<keyword evidence="2" id="KW-1185">Reference proteome</keyword>
<dbReference type="Proteomes" id="UP000199527">
    <property type="component" value="Unassembled WGS sequence"/>
</dbReference>
<organism evidence="1 2">
    <name type="scientific">Ferrimonas sediminum</name>
    <dbReference type="NCBI Taxonomy" id="718193"/>
    <lineage>
        <taxon>Bacteria</taxon>
        <taxon>Pseudomonadati</taxon>
        <taxon>Pseudomonadota</taxon>
        <taxon>Gammaproteobacteria</taxon>
        <taxon>Alteromonadales</taxon>
        <taxon>Ferrimonadaceae</taxon>
        <taxon>Ferrimonas</taxon>
    </lineage>
</organism>
<name>A0A1G8X5L1_9GAMM</name>
<evidence type="ECO:0000313" key="1">
    <source>
        <dbReference type="EMBL" id="SDJ85902.1"/>
    </source>
</evidence>
<sequence>MRALVETIMASLYLFAPEIDGDEQDLSDLD</sequence>
<dbReference type="AlphaFoldDB" id="A0A1G8X5L1"/>
<dbReference type="EMBL" id="FNEM01000014">
    <property type="protein sequence ID" value="SDJ85902.1"/>
    <property type="molecule type" value="Genomic_DNA"/>
</dbReference>
<protein>
    <submittedName>
        <fullName evidence="1">Uncharacterized protein</fullName>
    </submittedName>
</protein>
<gene>
    <name evidence="1" type="ORF">SAMN04488540_11494</name>
</gene>
<accession>A0A1G8X5L1</accession>
<proteinExistence type="predicted"/>
<reference evidence="2" key="1">
    <citation type="submission" date="2016-10" db="EMBL/GenBank/DDBJ databases">
        <authorList>
            <person name="Varghese N."/>
            <person name="Submissions S."/>
        </authorList>
    </citation>
    <scope>NUCLEOTIDE SEQUENCE [LARGE SCALE GENOMIC DNA]</scope>
    <source>
        <strain evidence="2">DSM 23317</strain>
    </source>
</reference>
<evidence type="ECO:0000313" key="2">
    <source>
        <dbReference type="Proteomes" id="UP000199527"/>
    </source>
</evidence>